<dbReference type="EMBL" id="JAUSTT010000024">
    <property type="protein sequence ID" value="MDQ0177616.1"/>
    <property type="molecule type" value="Genomic_DNA"/>
</dbReference>
<gene>
    <name evidence="1" type="ORF">J2S08_003496</name>
</gene>
<dbReference type="RefSeq" id="WP_307231749.1">
    <property type="nucleotide sequence ID" value="NZ_JAUSTT010000024.1"/>
</dbReference>
<keyword evidence="2" id="KW-1185">Reference proteome</keyword>
<proteinExistence type="predicted"/>
<reference evidence="1 2" key="1">
    <citation type="submission" date="2023-07" db="EMBL/GenBank/DDBJ databases">
        <title>Genomic Encyclopedia of Type Strains, Phase IV (KMG-IV): sequencing the most valuable type-strain genomes for metagenomic binning, comparative biology and taxonomic classification.</title>
        <authorList>
            <person name="Goeker M."/>
        </authorList>
    </citation>
    <scope>NUCLEOTIDE SEQUENCE [LARGE SCALE GENOMIC DNA]</scope>
    <source>
        <strain evidence="1 2">DSM 23837</strain>
    </source>
</reference>
<organism evidence="1 2">
    <name type="scientific">Bacillus chungangensis</name>
    <dbReference type="NCBI Taxonomy" id="587633"/>
    <lineage>
        <taxon>Bacteria</taxon>
        <taxon>Bacillati</taxon>
        <taxon>Bacillota</taxon>
        <taxon>Bacilli</taxon>
        <taxon>Bacillales</taxon>
        <taxon>Bacillaceae</taxon>
        <taxon>Bacillus</taxon>
    </lineage>
</organism>
<accession>A0ABT9WWQ9</accession>
<evidence type="ECO:0000313" key="2">
    <source>
        <dbReference type="Proteomes" id="UP001223586"/>
    </source>
</evidence>
<sequence>MKNYVFYSWQSDLPNNTNRGFLEGCIEKALKELNMTDRYDIEFSIDKDTKDKNGTPHIAETIFSKIEKSKLFIADVSIINSDYKKRKTPNPNVLIELGYAAKVLGWNKIICIFNTDYGSFDDLPFDIKFRRPLCYSLNEKNKTEARKHIVEVIKSNISTFEIKEFLSISEVGSYLIFDTLTFYNDLEAKVRSVFQNNKLQENYNFTEEDFIVDIWNDLEYRIENDEPYEETDIQHTISVELTDDSYKHNGKIDGRCSIFLTLIEKFKQINFDNKKVYSVFEIVTRGYSPSNKGRDYSGLSDELMKRL</sequence>
<dbReference type="Proteomes" id="UP001223586">
    <property type="component" value="Unassembled WGS sequence"/>
</dbReference>
<evidence type="ECO:0000313" key="1">
    <source>
        <dbReference type="EMBL" id="MDQ0177616.1"/>
    </source>
</evidence>
<protein>
    <recommendedName>
        <fullName evidence="3">CD-NTase-associated protein 12/Pycsar effector protein TIR domain-containing protein</fullName>
    </recommendedName>
</protein>
<comment type="caution">
    <text evidence="1">The sequence shown here is derived from an EMBL/GenBank/DDBJ whole genome shotgun (WGS) entry which is preliminary data.</text>
</comment>
<evidence type="ECO:0008006" key="3">
    <source>
        <dbReference type="Google" id="ProtNLM"/>
    </source>
</evidence>
<name>A0ABT9WWQ9_9BACI</name>